<dbReference type="PANTHER" id="PTHR32322:SF9">
    <property type="entry name" value="AMINO-ACID METABOLITE EFFLUX PUMP-RELATED"/>
    <property type="match status" value="1"/>
</dbReference>
<evidence type="ECO:0000259" key="7">
    <source>
        <dbReference type="Pfam" id="PF00892"/>
    </source>
</evidence>
<feature type="domain" description="EamA" evidence="7">
    <location>
        <begin position="146"/>
        <end position="279"/>
    </location>
</feature>
<evidence type="ECO:0000256" key="2">
    <source>
        <dbReference type="ARBA" id="ARBA00007362"/>
    </source>
</evidence>
<feature type="transmembrane region" description="Helical" evidence="6">
    <location>
        <begin position="261"/>
        <end position="279"/>
    </location>
</feature>
<feature type="transmembrane region" description="Helical" evidence="6">
    <location>
        <begin position="237"/>
        <end position="255"/>
    </location>
</feature>
<feature type="transmembrane region" description="Helical" evidence="6">
    <location>
        <begin position="65"/>
        <end position="83"/>
    </location>
</feature>
<comment type="similarity">
    <text evidence="2">Belongs to the EamA transporter family.</text>
</comment>
<evidence type="ECO:0000313" key="9">
    <source>
        <dbReference type="Proteomes" id="UP000603200"/>
    </source>
</evidence>
<feature type="transmembrane region" description="Helical" evidence="6">
    <location>
        <begin position="145"/>
        <end position="165"/>
    </location>
</feature>
<evidence type="ECO:0000256" key="6">
    <source>
        <dbReference type="SAM" id="Phobius"/>
    </source>
</evidence>
<dbReference type="PANTHER" id="PTHR32322">
    <property type="entry name" value="INNER MEMBRANE TRANSPORTER"/>
    <property type="match status" value="1"/>
</dbReference>
<dbReference type="InterPro" id="IPR037185">
    <property type="entry name" value="EmrE-like"/>
</dbReference>
<evidence type="ECO:0000256" key="5">
    <source>
        <dbReference type="ARBA" id="ARBA00023136"/>
    </source>
</evidence>
<dbReference type="Proteomes" id="UP000603200">
    <property type="component" value="Unassembled WGS sequence"/>
</dbReference>
<dbReference type="RefSeq" id="WP_203842503.1">
    <property type="nucleotide sequence ID" value="NZ_BAAATV010000023.1"/>
</dbReference>
<feature type="transmembrane region" description="Helical" evidence="6">
    <location>
        <begin position="33"/>
        <end position="53"/>
    </location>
</feature>
<keyword evidence="3 6" id="KW-0812">Transmembrane</keyword>
<gene>
    <name evidence="8" type="ORF">Ahu01nite_086610</name>
</gene>
<accession>A0ABQ4A3X2</accession>
<name>A0ABQ4A3X2_9ACTN</name>
<sequence length="322" mass="32839">MNRRAWLLFLLVSFLWGIPYFLIKVAIEDLSPIVVVAGRIAIGALVLIPVAAARGSLAKLRGHTGPVLALSAVHILVPFTLITYGETHISSSLTGLLIAIEPAVIALLMARTEPLTRSRILGLIVGFAGVAVLVGVDVSGDRWGLLGAGMVLLAALSYAVATILVQRRLSDVPAEALTGATTTISAVVLIPFALLALPSEPVGLPAWGALAILGVFCTAVALLAFYQLIGLAGANRAGLVTYLNPVVAVLLGVLLLDEHLAPSTVAAFALIAAGCWLSTRPTPAPTAGLAPTAGVVPAAEAVSQSAKVVAGLPSTTGTPSDK</sequence>
<comment type="subcellular location">
    <subcellularLocation>
        <location evidence="1">Membrane</location>
        <topology evidence="1">Multi-pass membrane protein</topology>
    </subcellularLocation>
</comment>
<dbReference type="InterPro" id="IPR050638">
    <property type="entry name" value="AA-Vitamin_Transporters"/>
</dbReference>
<reference evidence="8 9" key="1">
    <citation type="submission" date="2021-01" db="EMBL/GenBank/DDBJ databases">
        <title>Whole genome shotgun sequence of Actinoplanes humidus NBRC 14915.</title>
        <authorList>
            <person name="Komaki H."/>
            <person name="Tamura T."/>
        </authorList>
    </citation>
    <scope>NUCLEOTIDE SEQUENCE [LARGE SCALE GENOMIC DNA]</scope>
    <source>
        <strain evidence="8 9">NBRC 14915</strain>
    </source>
</reference>
<feature type="transmembrane region" description="Helical" evidence="6">
    <location>
        <begin position="204"/>
        <end position="225"/>
    </location>
</feature>
<evidence type="ECO:0000256" key="1">
    <source>
        <dbReference type="ARBA" id="ARBA00004141"/>
    </source>
</evidence>
<dbReference type="SUPFAM" id="SSF103481">
    <property type="entry name" value="Multidrug resistance efflux transporter EmrE"/>
    <property type="match status" value="2"/>
</dbReference>
<feature type="transmembrane region" description="Helical" evidence="6">
    <location>
        <begin position="89"/>
        <end position="108"/>
    </location>
</feature>
<feature type="domain" description="EamA" evidence="7">
    <location>
        <begin position="6"/>
        <end position="134"/>
    </location>
</feature>
<feature type="transmembrane region" description="Helical" evidence="6">
    <location>
        <begin position="120"/>
        <end position="139"/>
    </location>
</feature>
<evidence type="ECO:0000313" key="8">
    <source>
        <dbReference type="EMBL" id="GIE25559.1"/>
    </source>
</evidence>
<evidence type="ECO:0000256" key="4">
    <source>
        <dbReference type="ARBA" id="ARBA00022989"/>
    </source>
</evidence>
<comment type="caution">
    <text evidence="8">The sequence shown here is derived from an EMBL/GenBank/DDBJ whole genome shotgun (WGS) entry which is preliminary data.</text>
</comment>
<dbReference type="InterPro" id="IPR000620">
    <property type="entry name" value="EamA_dom"/>
</dbReference>
<feature type="transmembrane region" description="Helical" evidence="6">
    <location>
        <begin position="177"/>
        <end position="198"/>
    </location>
</feature>
<evidence type="ECO:0000256" key="3">
    <source>
        <dbReference type="ARBA" id="ARBA00022692"/>
    </source>
</evidence>
<protein>
    <submittedName>
        <fullName evidence="8">Membrane protein</fullName>
    </submittedName>
</protein>
<proteinExistence type="inferred from homology"/>
<keyword evidence="9" id="KW-1185">Reference proteome</keyword>
<dbReference type="Pfam" id="PF00892">
    <property type="entry name" value="EamA"/>
    <property type="match status" value="2"/>
</dbReference>
<keyword evidence="5 6" id="KW-0472">Membrane</keyword>
<organism evidence="8 9">
    <name type="scientific">Winogradskya humida</name>
    <dbReference type="NCBI Taxonomy" id="113566"/>
    <lineage>
        <taxon>Bacteria</taxon>
        <taxon>Bacillati</taxon>
        <taxon>Actinomycetota</taxon>
        <taxon>Actinomycetes</taxon>
        <taxon>Micromonosporales</taxon>
        <taxon>Micromonosporaceae</taxon>
        <taxon>Winogradskya</taxon>
    </lineage>
</organism>
<feature type="transmembrane region" description="Helical" evidence="6">
    <location>
        <begin position="7"/>
        <end position="27"/>
    </location>
</feature>
<keyword evidence="4 6" id="KW-1133">Transmembrane helix</keyword>
<dbReference type="EMBL" id="BOMN01000123">
    <property type="protein sequence ID" value="GIE25559.1"/>
    <property type="molecule type" value="Genomic_DNA"/>
</dbReference>